<feature type="non-terminal residue" evidence="4">
    <location>
        <position position="1"/>
    </location>
</feature>
<dbReference type="InterPro" id="IPR023302">
    <property type="entry name" value="Pept_S9A_N"/>
</dbReference>
<dbReference type="RefSeq" id="XP_009846913.1">
    <property type="nucleotide sequence ID" value="XM_009848611.1"/>
</dbReference>
<feature type="region of interest" description="Disordered" evidence="2">
    <location>
        <begin position="84"/>
        <end position="214"/>
    </location>
</feature>
<gene>
    <name evidence="4" type="ORF">H257_19468</name>
</gene>
<dbReference type="EMBL" id="KI913755">
    <property type="protein sequence ID" value="ETV63603.1"/>
    <property type="molecule type" value="Genomic_DNA"/>
</dbReference>
<dbReference type="InterPro" id="IPR051543">
    <property type="entry name" value="Serine_Peptidase_S9A"/>
</dbReference>
<dbReference type="AlphaFoldDB" id="W4FA75"/>
<proteinExistence type="inferred from homology"/>
<reference evidence="4" key="1">
    <citation type="submission" date="2013-12" db="EMBL/GenBank/DDBJ databases">
        <title>The Genome Sequence of Aphanomyces astaci APO3.</title>
        <authorList>
            <consortium name="The Broad Institute Genomics Platform"/>
            <person name="Russ C."/>
            <person name="Tyler B."/>
            <person name="van West P."/>
            <person name="Dieguez-Uribeondo J."/>
            <person name="Young S.K."/>
            <person name="Zeng Q."/>
            <person name="Gargeya S."/>
            <person name="Fitzgerald M."/>
            <person name="Abouelleil A."/>
            <person name="Alvarado L."/>
            <person name="Chapman S.B."/>
            <person name="Gainer-Dewar J."/>
            <person name="Goldberg J."/>
            <person name="Griggs A."/>
            <person name="Gujja S."/>
            <person name="Hansen M."/>
            <person name="Howarth C."/>
            <person name="Imamovic A."/>
            <person name="Ireland A."/>
            <person name="Larimer J."/>
            <person name="McCowan C."/>
            <person name="Murphy C."/>
            <person name="Pearson M."/>
            <person name="Poon T.W."/>
            <person name="Priest M."/>
            <person name="Roberts A."/>
            <person name="Saif S."/>
            <person name="Shea T."/>
            <person name="Sykes S."/>
            <person name="Wortman J."/>
            <person name="Nusbaum C."/>
            <person name="Birren B."/>
        </authorList>
    </citation>
    <scope>NUCLEOTIDE SEQUENCE [LARGE SCALE GENOMIC DNA]</scope>
    <source>
        <strain evidence="4">APO3</strain>
    </source>
</reference>
<dbReference type="PANTHER" id="PTHR11757">
    <property type="entry name" value="PROTEASE FAMILY S9A OLIGOPEPTIDASE"/>
    <property type="match status" value="1"/>
</dbReference>
<comment type="similarity">
    <text evidence="1">Belongs to the peptidase S9A family.</text>
</comment>
<feature type="compositionally biased region" description="Basic and acidic residues" evidence="2">
    <location>
        <begin position="126"/>
        <end position="136"/>
    </location>
</feature>
<protein>
    <recommendedName>
        <fullName evidence="3">Peptidase S9A N-terminal domain-containing protein</fullName>
    </recommendedName>
</protein>
<dbReference type="GeneID" id="20821464"/>
<dbReference type="Pfam" id="PF02897">
    <property type="entry name" value="Peptidase_S9_N"/>
    <property type="match status" value="1"/>
</dbReference>
<organism evidence="4">
    <name type="scientific">Aphanomyces astaci</name>
    <name type="common">Crayfish plague agent</name>
    <dbReference type="NCBI Taxonomy" id="112090"/>
    <lineage>
        <taxon>Eukaryota</taxon>
        <taxon>Sar</taxon>
        <taxon>Stramenopiles</taxon>
        <taxon>Oomycota</taxon>
        <taxon>Saprolegniomycetes</taxon>
        <taxon>Saprolegniales</taxon>
        <taxon>Verrucalvaceae</taxon>
        <taxon>Aphanomyces</taxon>
    </lineage>
</organism>
<evidence type="ECO:0000313" key="4">
    <source>
        <dbReference type="EMBL" id="ETV63603.1"/>
    </source>
</evidence>
<accession>W4FA75</accession>
<dbReference type="Gene3D" id="2.130.10.120">
    <property type="entry name" value="Prolyl oligopeptidase, N-terminal domain"/>
    <property type="match status" value="1"/>
</dbReference>
<evidence type="ECO:0000256" key="1">
    <source>
        <dbReference type="ARBA" id="ARBA00005228"/>
    </source>
</evidence>
<dbReference type="GO" id="GO:0004252">
    <property type="term" value="F:serine-type endopeptidase activity"/>
    <property type="evidence" value="ECO:0007669"/>
    <property type="project" value="InterPro"/>
</dbReference>
<feature type="compositionally biased region" description="Basic and acidic residues" evidence="2">
    <location>
        <begin position="103"/>
        <end position="118"/>
    </location>
</feature>
<dbReference type="VEuPathDB" id="FungiDB:H257_19468"/>
<sequence length="236" mass="26117">HTQFRVEKVKVSPDHKLLAYSVDLTGFETYDVFIKDLTTNTITKAVEGCDGTIEWGWDAETLFYVTPDATSRRHKVWSHLVGAPKSADTSNIPTTRKRQQTPKNDRGRVTGSRGREDAPLVAPLRTRSDLPDDDSHLLLTSGNRHVVGFTPPPQPEEHQLSQHGASVPLPADNDPSDVRDDTDMGSDGGYGRTAPQVWNAPALPQPPTFSGSTKAERGNFMREYQKYLGQINALQL</sequence>
<dbReference type="PANTHER" id="PTHR11757:SF19">
    <property type="entry name" value="PROLYL ENDOPEPTIDASE-LIKE"/>
    <property type="match status" value="1"/>
</dbReference>
<dbReference type="SUPFAM" id="SSF50993">
    <property type="entry name" value="Peptidase/esterase 'gauge' domain"/>
    <property type="match status" value="1"/>
</dbReference>
<feature type="domain" description="Peptidase S9A N-terminal" evidence="3">
    <location>
        <begin position="4"/>
        <end position="89"/>
    </location>
</feature>
<name>W4FA75_APHAT</name>
<dbReference type="OrthoDB" id="248387at2759"/>
<evidence type="ECO:0000259" key="3">
    <source>
        <dbReference type="Pfam" id="PF02897"/>
    </source>
</evidence>
<evidence type="ECO:0000256" key="2">
    <source>
        <dbReference type="SAM" id="MobiDB-lite"/>
    </source>
</evidence>